<feature type="transmembrane region" description="Helical" evidence="1">
    <location>
        <begin position="137"/>
        <end position="158"/>
    </location>
</feature>
<evidence type="ECO:0000313" key="3">
    <source>
        <dbReference type="EMBL" id="GHJ87944.1"/>
    </source>
</evidence>
<dbReference type="Proteomes" id="UP000620104">
    <property type="component" value="Unassembled WGS sequence"/>
</dbReference>
<keyword evidence="1" id="KW-0812">Transmembrane</keyword>
<keyword evidence="1" id="KW-1133">Transmembrane helix</keyword>
<protein>
    <submittedName>
        <fullName evidence="3">Uncharacterized protein</fullName>
    </submittedName>
</protein>
<keyword evidence="2" id="KW-0732">Signal</keyword>
<gene>
    <name evidence="3" type="ORF">NliqN6_4346</name>
</gene>
<comment type="caution">
    <text evidence="3">The sequence shown here is derived from an EMBL/GenBank/DDBJ whole genome shotgun (WGS) entry which is preliminary data.</text>
</comment>
<keyword evidence="4" id="KW-1185">Reference proteome</keyword>
<accession>A0A8H3TVQ0</accession>
<feature type="signal peptide" evidence="2">
    <location>
        <begin position="1"/>
        <end position="23"/>
    </location>
</feature>
<dbReference type="AlphaFoldDB" id="A0A8H3TVQ0"/>
<feature type="chain" id="PRO_5034148796" evidence="2">
    <location>
        <begin position="24"/>
        <end position="174"/>
    </location>
</feature>
<sequence length="174" mass="19017">MVHASSLATAWLAALSVVPPSFGTTGTTSDASGIQSSTQFLGSIEADGVTIIDSSAASNSLEGRSAEASQMILERLVTEAEFESVLKQRLRELLSEKIPEFDEKSFENAYAKEYPLFMANLKDRVENKFTDCQIHSGLLLLNASLMIAISVIYPILCLKLVRNKSIDREAEKAR</sequence>
<dbReference type="EMBL" id="BLZA01000023">
    <property type="protein sequence ID" value="GHJ87944.1"/>
    <property type="molecule type" value="Genomic_DNA"/>
</dbReference>
<evidence type="ECO:0000256" key="1">
    <source>
        <dbReference type="SAM" id="Phobius"/>
    </source>
</evidence>
<reference evidence="3" key="1">
    <citation type="submission" date="2020-07" db="EMBL/GenBank/DDBJ databases">
        <title>Draft Genome Sequence of a Deep-Sea Yeast, Naganishia (Cryptococcus) liquefaciens strain N6.</title>
        <authorList>
            <person name="Han Y.W."/>
            <person name="Kajitani R."/>
            <person name="Morimoto H."/>
            <person name="Parhat M."/>
            <person name="Tsubouchi H."/>
            <person name="Bakenova O."/>
            <person name="Ogata M."/>
            <person name="Argunhan B."/>
            <person name="Aoki R."/>
            <person name="Kajiwara S."/>
            <person name="Itoh T."/>
            <person name="Iwasaki H."/>
        </authorList>
    </citation>
    <scope>NUCLEOTIDE SEQUENCE</scope>
    <source>
        <strain evidence="3">N6</strain>
    </source>
</reference>
<evidence type="ECO:0000256" key="2">
    <source>
        <dbReference type="SAM" id="SignalP"/>
    </source>
</evidence>
<evidence type="ECO:0000313" key="4">
    <source>
        <dbReference type="Proteomes" id="UP000620104"/>
    </source>
</evidence>
<proteinExistence type="predicted"/>
<keyword evidence="1" id="KW-0472">Membrane</keyword>
<name>A0A8H3TVQ0_9TREE</name>
<organism evidence="3 4">
    <name type="scientific">Naganishia liquefaciens</name>
    <dbReference type="NCBI Taxonomy" id="104408"/>
    <lineage>
        <taxon>Eukaryota</taxon>
        <taxon>Fungi</taxon>
        <taxon>Dikarya</taxon>
        <taxon>Basidiomycota</taxon>
        <taxon>Agaricomycotina</taxon>
        <taxon>Tremellomycetes</taxon>
        <taxon>Filobasidiales</taxon>
        <taxon>Filobasidiaceae</taxon>
        <taxon>Naganishia</taxon>
    </lineage>
</organism>